<evidence type="ECO:0000313" key="2">
    <source>
        <dbReference type="EMBL" id="CDS09109.1"/>
    </source>
</evidence>
<reference evidence="2" key="1">
    <citation type="journal article" date="2014" name="Genome Announc.">
        <title>De novo whole-genome sequence and genome annotation of Lichtheimia ramosa.</title>
        <authorList>
            <person name="Linde J."/>
            <person name="Schwartze V."/>
            <person name="Binder U."/>
            <person name="Lass-Florl C."/>
            <person name="Voigt K."/>
            <person name="Horn F."/>
        </authorList>
    </citation>
    <scope>NUCLEOTIDE SEQUENCE</scope>
    <source>
        <strain evidence="2">JMRC FSU:6197</strain>
    </source>
</reference>
<feature type="compositionally biased region" description="Low complexity" evidence="1">
    <location>
        <begin position="136"/>
        <end position="149"/>
    </location>
</feature>
<protein>
    <submittedName>
        <fullName evidence="2">Uncharacterized protein</fullName>
    </submittedName>
</protein>
<dbReference type="EMBL" id="LK023329">
    <property type="protein sequence ID" value="CDS09109.1"/>
    <property type="molecule type" value="Genomic_DNA"/>
</dbReference>
<gene>
    <name evidence="2" type="ORF">LRAMOSA10469</name>
</gene>
<organism evidence="2">
    <name type="scientific">Lichtheimia ramosa</name>
    <dbReference type="NCBI Taxonomy" id="688394"/>
    <lineage>
        <taxon>Eukaryota</taxon>
        <taxon>Fungi</taxon>
        <taxon>Fungi incertae sedis</taxon>
        <taxon>Mucoromycota</taxon>
        <taxon>Mucoromycotina</taxon>
        <taxon>Mucoromycetes</taxon>
        <taxon>Mucorales</taxon>
        <taxon>Lichtheimiaceae</taxon>
        <taxon>Lichtheimia</taxon>
    </lineage>
</organism>
<name>A0A077WPS1_9FUNG</name>
<dbReference type="AlphaFoldDB" id="A0A077WPS1"/>
<sequence>MKWTADLGPKGVSRDQVVLKWLKHPGNCQRYIQAKEICVLLRNAGFHDISTQSVVTKIYHVIRKYKRAHELALSGATRLKVQSVCPEYYDLVDHIDITTTINPNPLQATMESPMSPSPSHRPTGTQHPQAAESRSLDQGISQQQQQQQILDQQARKTRIIEMQVQTALIKQMRETGFSKEEIAAHLRYFSQ</sequence>
<evidence type="ECO:0000256" key="1">
    <source>
        <dbReference type="SAM" id="MobiDB-lite"/>
    </source>
</evidence>
<proteinExistence type="predicted"/>
<feature type="compositionally biased region" description="Polar residues" evidence="1">
    <location>
        <begin position="103"/>
        <end position="128"/>
    </location>
</feature>
<feature type="region of interest" description="Disordered" evidence="1">
    <location>
        <begin position="103"/>
        <end position="149"/>
    </location>
</feature>
<accession>A0A077WPS1</accession>